<feature type="region of interest" description="Disordered" evidence="1">
    <location>
        <begin position="183"/>
        <end position="235"/>
    </location>
</feature>
<evidence type="ECO:0000256" key="1">
    <source>
        <dbReference type="SAM" id="MobiDB-lite"/>
    </source>
</evidence>
<reference evidence="2 3" key="1">
    <citation type="submission" date="2021-11" db="EMBL/GenBank/DDBJ databases">
        <authorList>
            <person name="Islam A."/>
            <person name="Islam S."/>
            <person name="Flora M.S."/>
            <person name="Rahman M."/>
            <person name="Ziaur R.M."/>
            <person name="Epstein J.H."/>
            <person name="Hassan M."/>
            <person name="Klassen M."/>
            <person name="Woodard K."/>
            <person name="Webb A."/>
            <person name="Webby R.J."/>
            <person name="El Zowalaty M.E."/>
        </authorList>
    </citation>
    <scope>NUCLEOTIDE SEQUENCE [LARGE SCALE GENOMIC DNA]</scope>
    <source>
        <strain evidence="2">Pbs1</strain>
    </source>
</reference>
<feature type="compositionally biased region" description="Basic residues" evidence="1">
    <location>
        <begin position="111"/>
        <end position="126"/>
    </location>
</feature>
<accession>A0ABN8CYD0</accession>
<dbReference type="Proteomes" id="UP001158986">
    <property type="component" value="Unassembled WGS sequence"/>
</dbReference>
<protein>
    <submittedName>
        <fullName evidence="2">Uncharacterized protein</fullName>
    </submittedName>
</protein>
<name>A0ABN8CYD0_9STRA</name>
<dbReference type="EMBL" id="CAKLCB010000245">
    <property type="protein sequence ID" value="CAH0517563.1"/>
    <property type="molecule type" value="Genomic_DNA"/>
</dbReference>
<gene>
    <name evidence="2" type="ORF">PBS001_LOCUS4163</name>
</gene>
<feature type="compositionally biased region" description="Basic residues" evidence="1">
    <location>
        <begin position="218"/>
        <end position="235"/>
    </location>
</feature>
<feature type="compositionally biased region" description="Acidic residues" evidence="1">
    <location>
        <begin position="193"/>
        <end position="202"/>
    </location>
</feature>
<evidence type="ECO:0000313" key="3">
    <source>
        <dbReference type="Proteomes" id="UP001158986"/>
    </source>
</evidence>
<comment type="caution">
    <text evidence="2">The sequence shown here is derived from an EMBL/GenBank/DDBJ whole genome shotgun (WGS) entry which is preliminary data.</text>
</comment>
<evidence type="ECO:0000313" key="2">
    <source>
        <dbReference type="EMBL" id="CAH0517563.1"/>
    </source>
</evidence>
<organism evidence="2 3">
    <name type="scientific">Peronospora belbahrii</name>
    <dbReference type="NCBI Taxonomy" id="622444"/>
    <lineage>
        <taxon>Eukaryota</taxon>
        <taxon>Sar</taxon>
        <taxon>Stramenopiles</taxon>
        <taxon>Oomycota</taxon>
        <taxon>Peronosporomycetes</taxon>
        <taxon>Peronosporales</taxon>
        <taxon>Peronosporaceae</taxon>
        <taxon>Peronospora</taxon>
    </lineage>
</organism>
<proteinExistence type="predicted"/>
<feature type="region of interest" description="Disordered" evidence="1">
    <location>
        <begin position="111"/>
        <end position="132"/>
    </location>
</feature>
<keyword evidence="3" id="KW-1185">Reference proteome</keyword>
<sequence length="235" mass="27729">MNNDDIRAAEEIVRQITALKPRVDGSRGIMAYVDAGQEKPQVEKRTDVNKTFLASTIRSVKLHNQRQEEDKCWTLHHLEEKMDVSRHWHGSRRKSYSRNCSIESSRICGRKRRSVSSRSRSRSRSSRRWEEREVSRRSNQGCDCSNVHEFDDKKREMQDERNYWAQKKAGKVRKLWENLHAEGTVSVENAPDFSEEESDDDDVKPIEAKVLPSPEDKKKKHKKHKKHKKDKKHKK</sequence>